<protein>
    <submittedName>
        <fullName evidence="1">Uncharacterized protein</fullName>
    </submittedName>
</protein>
<organism evidence="1 2">
    <name type="scientific">Glossina palpalis gambiensis</name>
    <dbReference type="NCBI Taxonomy" id="67801"/>
    <lineage>
        <taxon>Eukaryota</taxon>
        <taxon>Metazoa</taxon>
        <taxon>Ecdysozoa</taxon>
        <taxon>Arthropoda</taxon>
        <taxon>Hexapoda</taxon>
        <taxon>Insecta</taxon>
        <taxon>Pterygota</taxon>
        <taxon>Neoptera</taxon>
        <taxon>Endopterygota</taxon>
        <taxon>Diptera</taxon>
        <taxon>Brachycera</taxon>
        <taxon>Muscomorpha</taxon>
        <taxon>Hippoboscoidea</taxon>
        <taxon>Glossinidae</taxon>
        <taxon>Glossina</taxon>
    </lineage>
</organism>
<keyword evidence="2" id="KW-1185">Reference proteome</keyword>
<reference evidence="2" key="1">
    <citation type="submission" date="2015-01" db="EMBL/GenBank/DDBJ databases">
        <authorList>
            <person name="Aksoy S."/>
            <person name="Warren W."/>
            <person name="Wilson R.K."/>
        </authorList>
    </citation>
    <scope>NUCLEOTIDE SEQUENCE [LARGE SCALE GENOMIC DNA]</scope>
    <source>
        <strain evidence="2">IAEA</strain>
    </source>
</reference>
<accession>A0A1B0AWX6</accession>
<dbReference type="EnsemblMetazoa" id="GPPI011521-RA">
    <property type="protein sequence ID" value="GPPI011521-PA"/>
    <property type="gene ID" value="GPPI011521"/>
</dbReference>
<reference evidence="1" key="2">
    <citation type="submission" date="2020-05" db="UniProtKB">
        <authorList>
            <consortium name="EnsemblMetazoa"/>
        </authorList>
    </citation>
    <scope>IDENTIFICATION</scope>
    <source>
        <strain evidence="1">IAEA</strain>
    </source>
</reference>
<sequence length="201" mass="22771">MIRAFGNEYRIPGSPAVNSNEPIEQACPTHHVAIAGFTYCIVSYMASPAVTTPPGEFIYKCIGLFAFSDCKYNSWATTKELISSLICPIKHIILSLSRRENFLHLIRIEGFFAETAGDNHKFVISRLFITALPFVLLSAMGNSNTGIAYLQIFFRTKIQRQRSGISNRFLKRIFEKALLSHVHIVLLLKSKPHPRPRAWQM</sequence>
<name>A0A1B0AWX6_9MUSC</name>
<dbReference type="VEuPathDB" id="VectorBase:GPPI011521"/>
<proteinExistence type="predicted"/>
<dbReference type="EMBL" id="JXJN01004958">
    <property type="status" value="NOT_ANNOTATED_CDS"/>
    <property type="molecule type" value="Genomic_DNA"/>
</dbReference>
<dbReference type="AlphaFoldDB" id="A0A1B0AWX6"/>
<evidence type="ECO:0000313" key="1">
    <source>
        <dbReference type="EnsemblMetazoa" id="GPPI011521-PA"/>
    </source>
</evidence>
<dbReference type="Proteomes" id="UP000092460">
    <property type="component" value="Unassembled WGS sequence"/>
</dbReference>
<evidence type="ECO:0000313" key="2">
    <source>
        <dbReference type="Proteomes" id="UP000092460"/>
    </source>
</evidence>